<sequence>MHPCLLIPEVLQQIFSNFDLSGTEQNCFTRPDRRVARHSLAALCRVCRSFKDVALDVLWVELLNLQPLFTRLPQDLWHAPGDGTLVLRRPVTMRDWSVFERYASRVRVLRDDPEFQTDIFGGIDANFIHAIVILAPKALLVPNIREIYCGECRYDLHSCMRYLLGPDLVHLNLRPLAINKFWSDDMSSVISCLGRHSPRLKVVHLGHAPDQVGELALCGLSHLQEISLLLGSPRTFQVRTSTLATLSIRSPTLTLFGNLVQHWVVPCRRLDLFYFFPETALAVERALRELDNRVLCDGLEEFRCDGAARDDSIAYALSLHTFTPLMRFSSLKIVELPQFCTSLLDDDAIGSIAKSWPLLEHLELGTNHSSKNQPRMTFQGLVTVLSSCPSLRVLGLVFDATKVDPEKSGAGVCNTNITTLGVGFSPIEQTPEVAIALSAILPCLTEIKVEKRYTGLNREARAAKWREVSKSVGVYNLVRQREGLHHDFSTWCHTAETKRRVC</sequence>
<dbReference type="STRING" id="1314800.A0A1B7MPT6"/>
<evidence type="ECO:0000313" key="2">
    <source>
        <dbReference type="Proteomes" id="UP000092154"/>
    </source>
</evidence>
<accession>A0A1B7MPT6</accession>
<dbReference type="OrthoDB" id="3258386at2759"/>
<dbReference type="Gene3D" id="3.80.10.10">
    <property type="entry name" value="Ribonuclease Inhibitor"/>
    <property type="match status" value="1"/>
</dbReference>
<keyword evidence="2" id="KW-1185">Reference proteome</keyword>
<dbReference type="Proteomes" id="UP000092154">
    <property type="component" value="Unassembled WGS sequence"/>
</dbReference>
<name>A0A1B7MPT6_9AGAM</name>
<proteinExistence type="predicted"/>
<reference evidence="1 2" key="1">
    <citation type="submission" date="2016-06" db="EMBL/GenBank/DDBJ databases">
        <title>Comparative genomics of the ectomycorrhizal sister species Rhizopogon vinicolor and Rhizopogon vesiculosus (Basidiomycota: Boletales) reveals a divergence of the mating type B locus.</title>
        <authorList>
            <consortium name="DOE Joint Genome Institute"/>
            <person name="Mujic A.B."/>
            <person name="Kuo A."/>
            <person name="Tritt A."/>
            <person name="Lipzen A."/>
            <person name="Chen C."/>
            <person name="Johnson J."/>
            <person name="Sharma A."/>
            <person name="Barry K."/>
            <person name="Grigoriev I.V."/>
            <person name="Spatafora J.W."/>
        </authorList>
    </citation>
    <scope>NUCLEOTIDE SEQUENCE [LARGE SCALE GENOMIC DNA]</scope>
    <source>
        <strain evidence="1 2">AM-OR11-026</strain>
    </source>
</reference>
<dbReference type="InParanoid" id="A0A1B7MPT6"/>
<protein>
    <submittedName>
        <fullName evidence="1">Uncharacterized protein</fullName>
    </submittedName>
</protein>
<dbReference type="InterPro" id="IPR032675">
    <property type="entry name" value="LRR_dom_sf"/>
</dbReference>
<evidence type="ECO:0000313" key="1">
    <source>
        <dbReference type="EMBL" id="OAX34624.1"/>
    </source>
</evidence>
<dbReference type="EMBL" id="KV448587">
    <property type="protein sequence ID" value="OAX34624.1"/>
    <property type="molecule type" value="Genomic_DNA"/>
</dbReference>
<gene>
    <name evidence="1" type="ORF">K503DRAFT_747128</name>
</gene>
<dbReference type="AlphaFoldDB" id="A0A1B7MPT6"/>
<dbReference type="SUPFAM" id="SSF52047">
    <property type="entry name" value="RNI-like"/>
    <property type="match status" value="1"/>
</dbReference>
<organism evidence="1 2">
    <name type="scientific">Rhizopogon vinicolor AM-OR11-026</name>
    <dbReference type="NCBI Taxonomy" id="1314800"/>
    <lineage>
        <taxon>Eukaryota</taxon>
        <taxon>Fungi</taxon>
        <taxon>Dikarya</taxon>
        <taxon>Basidiomycota</taxon>
        <taxon>Agaricomycotina</taxon>
        <taxon>Agaricomycetes</taxon>
        <taxon>Agaricomycetidae</taxon>
        <taxon>Boletales</taxon>
        <taxon>Suillineae</taxon>
        <taxon>Rhizopogonaceae</taxon>
        <taxon>Rhizopogon</taxon>
    </lineage>
</organism>